<evidence type="ECO:0000313" key="3">
    <source>
        <dbReference type="Proteomes" id="UP001501072"/>
    </source>
</evidence>
<gene>
    <name evidence="2" type="ORF">GCM10009564_53100</name>
</gene>
<reference evidence="2 3" key="1">
    <citation type="journal article" date="2019" name="Int. J. Syst. Evol. Microbiol.">
        <title>The Global Catalogue of Microorganisms (GCM) 10K type strain sequencing project: providing services to taxonomists for standard genome sequencing and annotation.</title>
        <authorList>
            <consortium name="The Broad Institute Genomics Platform"/>
            <consortium name="The Broad Institute Genome Sequencing Center for Infectious Disease"/>
            <person name="Wu L."/>
            <person name="Ma J."/>
        </authorList>
    </citation>
    <scope>NUCLEOTIDE SEQUENCE [LARGE SCALE GENOMIC DNA]</scope>
    <source>
        <strain evidence="2 3">JCM 11269</strain>
    </source>
</reference>
<evidence type="ECO:0000256" key="1">
    <source>
        <dbReference type="SAM" id="MobiDB-lite"/>
    </source>
</evidence>
<proteinExistence type="predicted"/>
<dbReference type="Proteomes" id="UP001501072">
    <property type="component" value="Unassembled WGS sequence"/>
</dbReference>
<feature type="region of interest" description="Disordered" evidence="1">
    <location>
        <begin position="1"/>
        <end position="54"/>
    </location>
</feature>
<comment type="caution">
    <text evidence="2">The sequence shown here is derived from an EMBL/GenBank/DDBJ whole genome shotgun (WGS) entry which is preliminary data.</text>
</comment>
<protein>
    <submittedName>
        <fullName evidence="2">Uncharacterized protein</fullName>
    </submittedName>
</protein>
<keyword evidence="3" id="KW-1185">Reference proteome</keyword>
<accession>A0ABN1T6H0</accession>
<dbReference type="EMBL" id="BAAAHU010000090">
    <property type="protein sequence ID" value="GAA1016803.1"/>
    <property type="molecule type" value="Genomic_DNA"/>
</dbReference>
<name>A0ABN1T6H0_9ACTN</name>
<sequence>MTTPHRPRLEGQPQPATDPHAAQPAAPETTVGEPKGAARKGVLSARPSHRAQGDGRYPVAWLHISAPRGATPTATSKCVCGWDRSAVGHRRVLALIKDHEAHRDTCPLRTTQEGKAAA</sequence>
<evidence type="ECO:0000313" key="2">
    <source>
        <dbReference type="EMBL" id="GAA1016803.1"/>
    </source>
</evidence>
<organism evidence="2 3">
    <name type="scientific">Streptomyces thermogriseus</name>
    <dbReference type="NCBI Taxonomy" id="75292"/>
    <lineage>
        <taxon>Bacteria</taxon>
        <taxon>Bacillati</taxon>
        <taxon>Actinomycetota</taxon>
        <taxon>Actinomycetes</taxon>
        <taxon>Kitasatosporales</taxon>
        <taxon>Streptomycetaceae</taxon>
        <taxon>Streptomyces</taxon>
    </lineage>
</organism>